<sequence>MSQVVAERIVAEALAFVAACTQPTSRGLRPSRTVDEGWHALILHTRGYEGLCGRLGRFIHHVPEPPRPGRHHPGGGLN</sequence>
<keyword evidence="2" id="KW-1185">Reference proteome</keyword>
<protein>
    <submittedName>
        <fullName evidence="1">Uncharacterized protein</fullName>
    </submittedName>
</protein>
<dbReference type="Proteomes" id="UP000252914">
    <property type="component" value="Unassembled WGS sequence"/>
</dbReference>
<proteinExistence type="predicted"/>
<comment type="caution">
    <text evidence="1">The sequence shown here is derived from an EMBL/GenBank/DDBJ whole genome shotgun (WGS) entry which is preliminary data.</text>
</comment>
<dbReference type="RefSeq" id="WP_114024056.1">
    <property type="nucleotide sequence ID" value="NZ_QOIN01000048.1"/>
</dbReference>
<dbReference type="AlphaFoldDB" id="A0A367EP57"/>
<accession>A0A367EP57</accession>
<organism evidence="1 2">
    <name type="scientific">Streptomyces diacarni</name>
    <dbReference type="NCBI Taxonomy" id="2800381"/>
    <lineage>
        <taxon>Bacteria</taxon>
        <taxon>Bacillati</taxon>
        <taxon>Actinomycetota</taxon>
        <taxon>Actinomycetes</taxon>
        <taxon>Kitasatosporales</taxon>
        <taxon>Streptomycetaceae</taxon>
        <taxon>Streptomyces</taxon>
    </lineage>
</organism>
<dbReference type="EMBL" id="QOIN01000048">
    <property type="protein sequence ID" value="RCG19801.1"/>
    <property type="molecule type" value="Genomic_DNA"/>
</dbReference>
<evidence type="ECO:0000313" key="2">
    <source>
        <dbReference type="Proteomes" id="UP000252914"/>
    </source>
</evidence>
<gene>
    <name evidence="1" type="ORF">DTL70_24140</name>
</gene>
<evidence type="ECO:0000313" key="1">
    <source>
        <dbReference type="EMBL" id="RCG19801.1"/>
    </source>
</evidence>
<reference evidence="1 2" key="1">
    <citation type="submission" date="2018-06" db="EMBL/GenBank/DDBJ databases">
        <title>Streptomyces reniochalinae sp. nov. and Streptomyces diacarnus sp. nov. from marine sponges.</title>
        <authorList>
            <person name="Li L."/>
        </authorList>
    </citation>
    <scope>NUCLEOTIDE SEQUENCE [LARGE SCALE GENOMIC DNA]</scope>
    <source>
        <strain evidence="1 2">LHW51701</strain>
    </source>
</reference>
<name>A0A367EP57_9ACTN</name>